<dbReference type="GO" id="GO:0005739">
    <property type="term" value="C:mitochondrion"/>
    <property type="evidence" value="ECO:0007669"/>
    <property type="project" value="UniProtKB-SubCell"/>
</dbReference>
<name>A0A1A9UCQ4_GLOAU</name>
<evidence type="ECO:0000256" key="1">
    <source>
        <dbReference type="ARBA" id="ARBA00004173"/>
    </source>
</evidence>
<accession>A0A1A9UCQ4</accession>
<dbReference type="STRING" id="7395.A0A1A9UCQ4"/>
<keyword evidence="3" id="KW-1185">Reference proteome</keyword>
<organism evidence="2 3">
    <name type="scientific">Glossina austeni</name>
    <name type="common">Savannah tsetse fly</name>
    <dbReference type="NCBI Taxonomy" id="7395"/>
    <lineage>
        <taxon>Eukaryota</taxon>
        <taxon>Metazoa</taxon>
        <taxon>Ecdysozoa</taxon>
        <taxon>Arthropoda</taxon>
        <taxon>Hexapoda</taxon>
        <taxon>Insecta</taxon>
        <taxon>Pterygota</taxon>
        <taxon>Neoptera</taxon>
        <taxon>Endopterygota</taxon>
        <taxon>Diptera</taxon>
        <taxon>Brachycera</taxon>
        <taxon>Muscomorpha</taxon>
        <taxon>Hippoboscoidea</taxon>
        <taxon>Glossinidae</taxon>
        <taxon>Glossina</taxon>
    </lineage>
</organism>
<dbReference type="PANTHER" id="PTHR21393">
    <property type="entry name" value="MITOCHONDRIAL 28S RIBOSOMAL PROTEIN S27"/>
    <property type="match status" value="1"/>
</dbReference>
<proteinExistence type="predicted"/>
<dbReference type="VEuPathDB" id="VectorBase:GAUT000140"/>
<dbReference type="AlphaFoldDB" id="A0A1A9UCQ4"/>
<evidence type="ECO:0000313" key="3">
    <source>
        <dbReference type="Proteomes" id="UP000078200"/>
    </source>
</evidence>
<reference evidence="2" key="1">
    <citation type="submission" date="2020-05" db="UniProtKB">
        <authorList>
            <consortium name="EnsemblMetazoa"/>
        </authorList>
    </citation>
    <scope>IDENTIFICATION</scope>
    <source>
        <strain evidence="2">TTRI</strain>
    </source>
</reference>
<dbReference type="InterPro" id="IPR019266">
    <property type="entry name" value="Ribosomal_mS27"/>
</dbReference>
<comment type="subcellular location">
    <subcellularLocation>
        <location evidence="1">Mitochondrion</location>
    </subcellularLocation>
</comment>
<dbReference type="Pfam" id="PF10037">
    <property type="entry name" value="MRP-S27"/>
    <property type="match status" value="1"/>
</dbReference>
<dbReference type="InterPro" id="IPR034913">
    <property type="entry name" value="mS27/PTCD2"/>
</dbReference>
<protein>
    <submittedName>
        <fullName evidence="2">Uncharacterized protein</fullName>
    </submittedName>
</protein>
<sequence length="413" mass="49244">MLIVRSRFLSNVNCIKLSIRCISNELRKVFHTRLDNTNLLNQSQFQLAYLRKNINEFNLDFFLNNLSQYDDRRSAILELLSRLRASKLTNKTLESTQFAAVRYLLENCSLEELVAILTDRLQYGIFLNNFTGFAVLQSLYKENEYKLGLPLVLKLILHDGLDSSFVGAFCVKSCFMVLKHTFEEVHQQELESSSGKEEKMRVKFLRSPLIIDKHVEMGKALLKIDKHCFSDQTRESVSVLGLILNKRFTDLEKILENKSYRLYEDVYIICLEFLKKHNQEFYHKFNKIFDQRVQKESFENDLDMLLKELLVKEEPSIIKCQQEVFRLWQEKCELARQTVQKGSNEKERKMRIGKVLNEISTNEEHLWYFDREDRIELQIYNKRVFYPKRWFGKKKKPRSIDEDYVPPEIRRIN</sequence>
<dbReference type="PANTHER" id="PTHR21393:SF0">
    <property type="entry name" value="SMALL RIBOSOMAL SUBUNIT PROTEIN MS27"/>
    <property type="match status" value="1"/>
</dbReference>
<dbReference type="Proteomes" id="UP000078200">
    <property type="component" value="Unassembled WGS sequence"/>
</dbReference>
<evidence type="ECO:0000313" key="2">
    <source>
        <dbReference type="EnsemblMetazoa" id="GAUT000140-PA"/>
    </source>
</evidence>
<dbReference type="EnsemblMetazoa" id="GAUT000140-RA">
    <property type="protein sequence ID" value="GAUT000140-PA"/>
    <property type="gene ID" value="GAUT000140"/>
</dbReference>